<dbReference type="SUPFAM" id="SSF50044">
    <property type="entry name" value="SH3-domain"/>
    <property type="match status" value="1"/>
</dbReference>
<dbReference type="InterPro" id="IPR000219">
    <property type="entry name" value="DH_dom"/>
</dbReference>
<evidence type="ECO:0000259" key="8">
    <source>
        <dbReference type="PROSITE" id="PS50010"/>
    </source>
</evidence>
<dbReference type="PROSITE" id="PS50010">
    <property type="entry name" value="DH_2"/>
    <property type="match status" value="1"/>
</dbReference>
<dbReference type="CDD" id="cd00160">
    <property type="entry name" value="RhoGEF"/>
    <property type="match status" value="1"/>
</dbReference>
<dbReference type="InterPro" id="IPR055251">
    <property type="entry name" value="SOS1_NGEF_PH"/>
</dbReference>
<sequence>MAEQPSIEAQIDCFLEQFKLSASKVMEESSAVIRSRSSYLDNDLPDDPETPFEEIEMQSAVQLEPLGVHDVADLLHPQYAIVTGGKSKDGCPLITFPDQNNFHALTDTEYQRLMLYLTSVPSLQEADLGFHLIIDRRKDRWNSVKTVLLKISVYFPGLIHVVYVIRPASFLQKALSEVSYKWFKDEFKFRMVVLSTEEELHEHVDASQLTEDLGGSLDYSHNEWIQQRVALEKFSARTHEVSNALDEFTKRISETELPNNVDSTQQLLNQQTQEYSTLKDGILTAAKHGEGLLSTIREKSTTNQDSTFNHSPDTIGNVFTVERLLVQLEETERTFDEFWGQHSTKLRHCLDLRRFEQDFRELQANFDQHLKIVSEMTEIGDTVSRVETLMRETSAFQKLCIADIERGEEVIASGHQLLKIKNSCPLECVEPKCNELMRVRDILTGRLDKRLETLVKCRDLMEQIDKANQWCAKCIDLLASQGIEKCTSSVELAERSLNELQEYLASADEFNLSTAKNFEQIFQESCTLETKALVTQVLQRIYDVNLMCEKRISSLKKVTRRPPRPIQAVTPEPAVPRQPSIGAPIPQKHHQKKKMDSSAGTNSISGESTDATSPDFDPAQDEINKVKQGHVIAELLETERVYVAELAVIIKGYKMEASAKEMQHLLPAGLLEKLDVIFGNIEEIYNFHANMFLKDLENCISSIDLVSLCFVQRRDLFYQLYSYYCQNIPRSEQYRETLAENNQFFLACQRKLGHKLPLAAYLLKPVQRITKYQLLLADLLKYSDESNGSKELQNAVDSMLIVLKCVNDSMLQICITGFPIDLSQQGDLLLQGSFSVWAENKKDIRLRIKPMQRHIFLYQKVMLFCKAPTKSVHNKTNFQFKHYLQMSQIGLTESVKGDVKKFEVWLQGRQEVYTIQATNVDQKQAWVNEIKRVLISQLEELKGEKTKQYSSHTQPHKHLRQTASWETRHNVTNTDAPTRTLSCDDTRSNIEDETLEAVEGSSWSSDCSNSEDEDSGNTPIPSGRHVALADYCAVGSSEVSMREGDIVELLKIGCAGWWFVKVIGTTTEGWAPAAYLESVHRKTSRSSSRSQDRLNDH</sequence>
<organism evidence="10 11">
    <name type="scientific">Nicrophorus vespilloides</name>
    <name type="common">Boreal carrion beetle</name>
    <dbReference type="NCBI Taxonomy" id="110193"/>
    <lineage>
        <taxon>Eukaryota</taxon>
        <taxon>Metazoa</taxon>
        <taxon>Ecdysozoa</taxon>
        <taxon>Arthropoda</taxon>
        <taxon>Hexapoda</taxon>
        <taxon>Insecta</taxon>
        <taxon>Pterygota</taxon>
        <taxon>Neoptera</taxon>
        <taxon>Endopterygota</taxon>
        <taxon>Coleoptera</taxon>
        <taxon>Polyphaga</taxon>
        <taxon>Staphyliniformia</taxon>
        <taxon>Silphidae</taxon>
        <taxon>Nicrophorinae</taxon>
        <taxon>Nicrophorus</taxon>
    </lineage>
</organism>
<dbReference type="SUPFAM" id="SSF50729">
    <property type="entry name" value="PH domain-like"/>
    <property type="match status" value="1"/>
</dbReference>
<dbReference type="PANTHER" id="PTHR22826">
    <property type="entry name" value="RHO GUANINE EXCHANGE FACTOR-RELATED"/>
    <property type="match status" value="1"/>
</dbReference>
<evidence type="ECO:0000313" key="10">
    <source>
        <dbReference type="Proteomes" id="UP000695000"/>
    </source>
</evidence>
<dbReference type="Pfam" id="PF22697">
    <property type="entry name" value="SOS1_NGEF_PH"/>
    <property type="match status" value="1"/>
</dbReference>
<comment type="similarity">
    <text evidence="3">Belongs to the MCF2 family.</text>
</comment>
<feature type="domain" description="DH" evidence="8">
    <location>
        <begin position="627"/>
        <end position="809"/>
    </location>
</feature>
<dbReference type="SMART" id="SM00233">
    <property type="entry name" value="PH"/>
    <property type="match status" value="1"/>
</dbReference>
<dbReference type="InterPro" id="IPR036028">
    <property type="entry name" value="SH3-like_dom_sf"/>
</dbReference>
<dbReference type="InterPro" id="IPR035899">
    <property type="entry name" value="DBL_dom_sf"/>
</dbReference>
<dbReference type="SMART" id="SM00325">
    <property type="entry name" value="RhoGEF"/>
    <property type="match status" value="1"/>
</dbReference>
<feature type="domain" description="CRAL-TRIO" evidence="9">
    <location>
        <begin position="71"/>
        <end position="221"/>
    </location>
</feature>
<evidence type="ECO:0000259" key="7">
    <source>
        <dbReference type="PROSITE" id="PS50003"/>
    </source>
</evidence>
<name>A0ABM1MVT1_NICVS</name>
<dbReference type="Pfam" id="PF00018">
    <property type="entry name" value="SH3_1"/>
    <property type="match status" value="1"/>
</dbReference>
<accession>A0ABM1MVT1</accession>
<dbReference type="PROSITE" id="PS50191">
    <property type="entry name" value="CRAL_TRIO"/>
    <property type="match status" value="1"/>
</dbReference>
<dbReference type="Pfam" id="PF13716">
    <property type="entry name" value="CRAL_TRIO_2"/>
    <property type="match status" value="1"/>
</dbReference>
<dbReference type="SMART" id="SM00516">
    <property type="entry name" value="SEC14"/>
    <property type="match status" value="1"/>
</dbReference>
<dbReference type="InterPro" id="IPR001331">
    <property type="entry name" value="GDS_CDC24_CS"/>
</dbReference>
<evidence type="ECO:0000256" key="5">
    <source>
        <dbReference type="SAM" id="MobiDB-lite"/>
    </source>
</evidence>
<evidence type="ECO:0000313" key="11">
    <source>
        <dbReference type="RefSeq" id="XP_017778681.1"/>
    </source>
</evidence>
<feature type="region of interest" description="Disordered" evidence="5">
    <location>
        <begin position="946"/>
        <end position="1022"/>
    </location>
</feature>
<dbReference type="InterPro" id="IPR001452">
    <property type="entry name" value="SH3_domain"/>
</dbReference>
<evidence type="ECO:0000256" key="2">
    <source>
        <dbReference type="ARBA" id="ARBA00022658"/>
    </source>
</evidence>
<feature type="compositionally biased region" description="Low complexity" evidence="5">
    <location>
        <begin position="999"/>
        <end position="1008"/>
    </location>
</feature>
<feature type="compositionally biased region" description="Polar residues" evidence="5">
    <location>
        <begin position="961"/>
        <end position="981"/>
    </location>
</feature>
<evidence type="ECO:0000256" key="3">
    <source>
        <dbReference type="ARBA" id="ARBA00049987"/>
    </source>
</evidence>
<evidence type="ECO:0000256" key="4">
    <source>
        <dbReference type="PROSITE-ProRule" id="PRU00192"/>
    </source>
</evidence>
<dbReference type="SMART" id="SM00326">
    <property type="entry name" value="SH3"/>
    <property type="match status" value="1"/>
</dbReference>
<dbReference type="PROSITE" id="PS50002">
    <property type="entry name" value="SH3"/>
    <property type="match status" value="1"/>
</dbReference>
<dbReference type="Pfam" id="PF00621">
    <property type="entry name" value="RhoGEF"/>
    <property type="match status" value="1"/>
</dbReference>
<dbReference type="Proteomes" id="UP000695000">
    <property type="component" value="Unplaced"/>
</dbReference>
<feature type="domain" description="PH" evidence="7">
    <location>
        <begin position="821"/>
        <end position="935"/>
    </location>
</feature>
<keyword evidence="1 4" id="KW-0728">SH3 domain</keyword>
<dbReference type="SUPFAM" id="SSF48065">
    <property type="entry name" value="DBL homology domain (DH-domain)"/>
    <property type="match status" value="1"/>
</dbReference>
<evidence type="ECO:0000259" key="9">
    <source>
        <dbReference type="PROSITE" id="PS50191"/>
    </source>
</evidence>
<dbReference type="Gene3D" id="3.40.525.10">
    <property type="entry name" value="CRAL-TRIO lipid binding domain"/>
    <property type="match status" value="1"/>
</dbReference>
<dbReference type="CDD" id="cd11856">
    <property type="entry name" value="SH3_p47phox_like"/>
    <property type="match status" value="1"/>
</dbReference>
<feature type="domain" description="SH3" evidence="6">
    <location>
        <begin position="1020"/>
        <end position="1081"/>
    </location>
</feature>
<dbReference type="InterPro" id="IPR001251">
    <property type="entry name" value="CRAL-TRIO_dom"/>
</dbReference>
<dbReference type="Gene3D" id="2.30.29.30">
    <property type="entry name" value="Pleckstrin-homology domain (PH domain)/Phosphotyrosine-binding domain (PTB)"/>
    <property type="match status" value="1"/>
</dbReference>
<dbReference type="InterPro" id="IPR036865">
    <property type="entry name" value="CRAL-TRIO_dom_sf"/>
</dbReference>
<dbReference type="SUPFAM" id="SSF46966">
    <property type="entry name" value="Spectrin repeat"/>
    <property type="match status" value="1"/>
</dbReference>
<feature type="compositionally biased region" description="Polar residues" evidence="5">
    <location>
        <begin position="598"/>
        <end position="612"/>
    </location>
</feature>
<dbReference type="PROSITE" id="PS00741">
    <property type="entry name" value="DH_1"/>
    <property type="match status" value="1"/>
</dbReference>
<dbReference type="PROSITE" id="PS50003">
    <property type="entry name" value="PH_DOMAIN"/>
    <property type="match status" value="1"/>
</dbReference>
<gene>
    <name evidence="11" type="primary">LOC108564229</name>
</gene>
<keyword evidence="2" id="KW-0344">Guanine-nucleotide releasing factor</keyword>
<dbReference type="CDD" id="cd00170">
    <property type="entry name" value="SEC14"/>
    <property type="match status" value="1"/>
</dbReference>
<dbReference type="InterPro" id="IPR001849">
    <property type="entry name" value="PH_domain"/>
</dbReference>
<dbReference type="Gene3D" id="1.20.58.60">
    <property type="match status" value="1"/>
</dbReference>
<dbReference type="SUPFAM" id="SSF52087">
    <property type="entry name" value="CRAL/TRIO domain"/>
    <property type="match status" value="1"/>
</dbReference>
<dbReference type="Gene3D" id="1.20.900.10">
    <property type="entry name" value="Dbl homology (DH) domain"/>
    <property type="match status" value="1"/>
</dbReference>
<dbReference type="PANTHER" id="PTHR22826:SF211">
    <property type="entry name" value="LD43457P"/>
    <property type="match status" value="1"/>
</dbReference>
<dbReference type="GeneID" id="108564229"/>
<evidence type="ECO:0000259" key="6">
    <source>
        <dbReference type="PROSITE" id="PS50002"/>
    </source>
</evidence>
<reference evidence="11" key="1">
    <citation type="submission" date="2025-08" db="UniProtKB">
        <authorList>
            <consortium name="RefSeq"/>
        </authorList>
    </citation>
    <scope>IDENTIFICATION</scope>
    <source>
        <tissue evidence="11">Whole Larva</tissue>
    </source>
</reference>
<dbReference type="RefSeq" id="XP_017778681.1">
    <property type="nucleotide sequence ID" value="XM_017923192.1"/>
</dbReference>
<proteinExistence type="inferred from homology"/>
<dbReference type="InterPro" id="IPR011993">
    <property type="entry name" value="PH-like_dom_sf"/>
</dbReference>
<evidence type="ECO:0000256" key="1">
    <source>
        <dbReference type="ARBA" id="ARBA00022443"/>
    </source>
</evidence>
<protein>
    <submittedName>
        <fullName evidence="11">Guanine nucleotide exchange factor DBS isoform X1</fullName>
    </submittedName>
</protein>
<dbReference type="InterPro" id="IPR051336">
    <property type="entry name" value="RhoGEF_Guanine_NuclExch_SF"/>
</dbReference>
<dbReference type="Pfam" id="PF23289">
    <property type="entry name" value="Spectrin_5"/>
    <property type="match status" value="1"/>
</dbReference>
<dbReference type="InterPro" id="IPR056466">
    <property type="entry name" value="Spectrin_DBS"/>
</dbReference>
<feature type="region of interest" description="Disordered" evidence="5">
    <location>
        <begin position="559"/>
        <end position="620"/>
    </location>
</feature>
<keyword evidence="10" id="KW-1185">Reference proteome</keyword>
<dbReference type="Gene3D" id="2.30.30.40">
    <property type="entry name" value="SH3 Domains"/>
    <property type="match status" value="1"/>
</dbReference>